<keyword evidence="2 5" id="KW-0812">Transmembrane</keyword>
<dbReference type="Proteomes" id="UP000549394">
    <property type="component" value="Unassembled WGS sequence"/>
</dbReference>
<feature type="transmembrane region" description="Helical" evidence="5">
    <location>
        <begin position="123"/>
        <end position="140"/>
    </location>
</feature>
<proteinExistence type="predicted"/>
<feature type="transmembrane region" description="Helical" evidence="5">
    <location>
        <begin position="470"/>
        <end position="498"/>
    </location>
</feature>
<comment type="caution">
    <text evidence="7">The sequence shown here is derived from an EMBL/GenBank/DDBJ whole genome shotgun (WGS) entry which is preliminary data.</text>
</comment>
<dbReference type="InterPro" id="IPR001902">
    <property type="entry name" value="SLC26A/SulP_fam"/>
</dbReference>
<dbReference type="GO" id="GO:0016020">
    <property type="term" value="C:membrane"/>
    <property type="evidence" value="ECO:0007669"/>
    <property type="project" value="UniProtKB-SubCell"/>
</dbReference>
<reference evidence="7 8" key="1">
    <citation type="submission" date="2020-08" db="EMBL/GenBank/DDBJ databases">
        <authorList>
            <person name="Hejnol A."/>
        </authorList>
    </citation>
    <scope>NUCLEOTIDE SEQUENCE [LARGE SCALE GENOMIC DNA]</scope>
</reference>
<evidence type="ECO:0000259" key="6">
    <source>
        <dbReference type="PROSITE" id="PS50801"/>
    </source>
</evidence>
<feature type="transmembrane region" description="Helical" evidence="5">
    <location>
        <begin position="407"/>
        <end position="425"/>
    </location>
</feature>
<dbReference type="OrthoDB" id="288203at2759"/>
<evidence type="ECO:0000256" key="3">
    <source>
        <dbReference type="ARBA" id="ARBA00022989"/>
    </source>
</evidence>
<feature type="transmembrane region" description="Helical" evidence="5">
    <location>
        <begin position="171"/>
        <end position="191"/>
    </location>
</feature>
<dbReference type="InterPro" id="IPR011547">
    <property type="entry name" value="SLC26A/SulP_dom"/>
</dbReference>
<feature type="domain" description="STAS" evidence="6">
    <location>
        <begin position="534"/>
        <end position="613"/>
    </location>
</feature>
<feature type="transmembrane region" description="Helical" evidence="5">
    <location>
        <begin position="432"/>
        <end position="450"/>
    </location>
</feature>
<dbReference type="InterPro" id="IPR018045">
    <property type="entry name" value="S04_transporter_CS"/>
</dbReference>
<comment type="subcellular location">
    <subcellularLocation>
        <location evidence="1">Membrane</location>
        <topology evidence="1">Multi-pass membrane protein</topology>
    </subcellularLocation>
</comment>
<keyword evidence="8" id="KW-1185">Reference proteome</keyword>
<dbReference type="PROSITE" id="PS50801">
    <property type="entry name" value="STAS"/>
    <property type="match status" value="1"/>
</dbReference>
<dbReference type="EMBL" id="CAJFCJ010000010">
    <property type="protein sequence ID" value="CAD5119527.1"/>
    <property type="molecule type" value="Genomic_DNA"/>
</dbReference>
<gene>
    <name evidence="7" type="ORF">DGYR_LOCUS7756</name>
</gene>
<evidence type="ECO:0000313" key="7">
    <source>
        <dbReference type="EMBL" id="CAD5119527.1"/>
    </source>
</evidence>
<accession>A0A7I8VY86</accession>
<feature type="transmembrane region" description="Helical" evidence="5">
    <location>
        <begin position="101"/>
        <end position="118"/>
    </location>
</feature>
<keyword evidence="3 5" id="KW-1133">Transmembrane helix</keyword>
<dbReference type="Pfam" id="PF01740">
    <property type="entry name" value="STAS"/>
    <property type="match status" value="1"/>
</dbReference>
<feature type="transmembrane region" description="Helical" evidence="5">
    <location>
        <begin position="257"/>
        <end position="274"/>
    </location>
</feature>
<dbReference type="InterPro" id="IPR036513">
    <property type="entry name" value="STAS_dom_sf"/>
</dbReference>
<dbReference type="InterPro" id="IPR002645">
    <property type="entry name" value="STAS_dom"/>
</dbReference>
<feature type="transmembrane region" description="Helical" evidence="5">
    <location>
        <begin position="372"/>
        <end position="395"/>
    </location>
</feature>
<dbReference type="CDD" id="cd07042">
    <property type="entry name" value="STAS_SulP_like_sulfate_transporter"/>
    <property type="match status" value="1"/>
</dbReference>
<evidence type="ECO:0000313" key="8">
    <source>
        <dbReference type="Proteomes" id="UP000549394"/>
    </source>
</evidence>
<protein>
    <submittedName>
        <fullName evidence="7">DgyrCDS8127</fullName>
    </submittedName>
</protein>
<evidence type="ECO:0000256" key="2">
    <source>
        <dbReference type="ARBA" id="ARBA00022692"/>
    </source>
</evidence>
<dbReference type="PROSITE" id="PS01130">
    <property type="entry name" value="SLC26A"/>
    <property type="match status" value="1"/>
</dbReference>
<dbReference type="Pfam" id="PF00916">
    <property type="entry name" value="Sulfate_transp"/>
    <property type="match status" value="1"/>
</dbReference>
<evidence type="ECO:0000256" key="1">
    <source>
        <dbReference type="ARBA" id="ARBA00004141"/>
    </source>
</evidence>
<name>A0A7I8VY86_9ANNE</name>
<evidence type="ECO:0000256" key="4">
    <source>
        <dbReference type="ARBA" id="ARBA00023136"/>
    </source>
</evidence>
<dbReference type="AlphaFoldDB" id="A0A7I8VY86"/>
<sequence>MQGQRVIVNRDIETLQHLEESYPRIERKKKFQEIVDYTKKQCCCSRGKAIDKTLSFFPFIYLLRGYSLKSDLIMDIIAGLNIGTVHISQGLGFALLTSVPAIYGLYSSFYPLLIYFFFGSSKYVSMGTMALISIMLGSVVDRKIEDSDVFIRYQASNNSATLESELNCAKVQIAMGVTCVVGIVQVVLCLLRGGFITNFMSKPLIRGFTTAAAVHIITSQIKSFLGIEIKRHDGLFKIPMTYYEIFKNIKKTNLADFLIGSACFFVLMFIKQVITPRIKKRFKKCPPLPAELIVMAVCTGISYKINFNSKYSVSIIGDIPKGIPRPEAPSLRIMKDIIPDAVLIALISFIVSISVAKLFCEKSSSKVDANQELFSLGLIHIIGSFFFSFAGAAAPPRSMLNFSYGRSQISSLVSAVIVLLTMLWLSPLFASLTKSCLAAIVIVAILPLLLQFKDIYDWFELSMLDCFNWLIAFLTSVFLSLPYGLIIGISSSTLTVLLQHFMSSVSNLTIAIGPDILLDTKVNCIQKSCTSMRIIQVNSPILFINAEKILKEVKSVIYDMENYVTEMEKKYLIINSAGITNIDISGIGCLKSIRGICKDSKIELYFCCINQNILYAVENIMDFKQLLYPSLQDAISQCESYEKRYADDFNSSYL</sequence>
<dbReference type="GO" id="GO:0008271">
    <property type="term" value="F:secondary active sulfate transmembrane transporter activity"/>
    <property type="evidence" value="ECO:0007669"/>
    <property type="project" value="InterPro"/>
</dbReference>
<evidence type="ECO:0000256" key="5">
    <source>
        <dbReference type="SAM" id="Phobius"/>
    </source>
</evidence>
<feature type="transmembrane region" description="Helical" evidence="5">
    <location>
        <begin position="203"/>
        <end position="221"/>
    </location>
</feature>
<dbReference type="Gene3D" id="3.30.750.24">
    <property type="entry name" value="STAS domain"/>
    <property type="match status" value="1"/>
</dbReference>
<organism evidence="7 8">
    <name type="scientific">Dimorphilus gyrociliatus</name>
    <dbReference type="NCBI Taxonomy" id="2664684"/>
    <lineage>
        <taxon>Eukaryota</taxon>
        <taxon>Metazoa</taxon>
        <taxon>Spiralia</taxon>
        <taxon>Lophotrochozoa</taxon>
        <taxon>Annelida</taxon>
        <taxon>Polychaeta</taxon>
        <taxon>Polychaeta incertae sedis</taxon>
        <taxon>Dinophilidae</taxon>
        <taxon>Dimorphilus</taxon>
    </lineage>
</organism>
<keyword evidence="4 5" id="KW-0472">Membrane</keyword>
<dbReference type="SUPFAM" id="SSF52091">
    <property type="entry name" value="SpoIIaa-like"/>
    <property type="match status" value="1"/>
</dbReference>
<feature type="transmembrane region" description="Helical" evidence="5">
    <location>
        <begin position="341"/>
        <end position="360"/>
    </location>
</feature>
<dbReference type="PANTHER" id="PTHR11814">
    <property type="entry name" value="SULFATE TRANSPORTER"/>
    <property type="match status" value="1"/>
</dbReference>